<evidence type="ECO:0000259" key="4">
    <source>
        <dbReference type="Pfam" id="PF02769"/>
    </source>
</evidence>
<feature type="binding site" evidence="2">
    <location>
        <position position="87"/>
    </location>
    <ligand>
        <name>Mg(2+)</name>
        <dbReference type="ChEBI" id="CHEBI:18420"/>
        <label>4</label>
    </ligand>
</feature>
<feature type="binding site" evidence="2">
    <location>
        <position position="58"/>
    </location>
    <ligand>
        <name>Mg(2+)</name>
        <dbReference type="ChEBI" id="CHEBI:18420"/>
        <label>1</label>
    </ligand>
</feature>
<dbReference type="HOGENOM" id="CLU_046964_1_1_0"/>
<feature type="binding site" evidence="2">
    <location>
        <position position="338"/>
    </location>
    <ligand>
        <name>substrate</name>
    </ligand>
</feature>
<dbReference type="HAMAP" id="MF_02128">
    <property type="entry name" value="TMP_kinase"/>
    <property type="match status" value="1"/>
</dbReference>
<dbReference type="Gene3D" id="3.90.650.10">
    <property type="entry name" value="PurM-like C-terminal domain"/>
    <property type="match status" value="1"/>
</dbReference>
<keyword evidence="2" id="KW-0460">Magnesium</keyword>
<comment type="miscellaneous">
    <text evidence="2">Reaction mechanism of ThiL seems to utilize a direct, inline transfer of the gamma-phosphate of ATP to TMP rather than a phosphorylated enzyme intermediate.</text>
</comment>
<dbReference type="InterPro" id="IPR036676">
    <property type="entry name" value="PurM-like_C_sf"/>
</dbReference>
<feature type="binding site" evidence="2">
    <location>
        <position position="65"/>
    </location>
    <ligand>
        <name>substrate</name>
    </ligand>
</feature>
<feature type="binding site" evidence="2">
    <location>
        <position position="41"/>
    </location>
    <ligand>
        <name>Mg(2+)</name>
        <dbReference type="ChEBI" id="CHEBI:18420"/>
        <label>3</label>
    </ligand>
</feature>
<dbReference type="NCBIfam" id="TIGR01379">
    <property type="entry name" value="thiL"/>
    <property type="match status" value="1"/>
</dbReference>
<feature type="binding site" evidence="2">
    <location>
        <position position="277"/>
    </location>
    <ligand>
        <name>substrate</name>
    </ligand>
</feature>
<dbReference type="PIRSF" id="PIRSF005303">
    <property type="entry name" value="Thiam_monoph_kin"/>
    <property type="match status" value="1"/>
</dbReference>
<keyword evidence="2" id="KW-0479">Metal-binding</keyword>
<dbReference type="Pfam" id="PF02769">
    <property type="entry name" value="AIRS_C"/>
    <property type="match status" value="1"/>
</dbReference>
<dbReference type="SUPFAM" id="SSF56042">
    <property type="entry name" value="PurM C-terminal domain-like"/>
    <property type="match status" value="1"/>
</dbReference>
<dbReference type="STRING" id="479434.Sthe_0905"/>
<gene>
    <name evidence="2" type="primary">thiL</name>
    <name evidence="5" type="ordered locus">Sthe_0905</name>
</gene>
<comment type="function">
    <text evidence="2">Catalyzes the ATP-dependent phosphorylation of thiamine-monophosphate (TMP) to form thiamine-pyrophosphate (TPP), the active form of vitamin B1.</text>
</comment>
<keyword evidence="2 5" id="KW-0418">Kinase</keyword>
<feature type="binding site" evidence="2">
    <location>
        <position position="228"/>
    </location>
    <ligand>
        <name>Mg(2+)</name>
        <dbReference type="ChEBI" id="CHEBI:18420"/>
        <label>3</label>
    </ligand>
</feature>
<feature type="domain" description="PurM-like C-terminal" evidence="4">
    <location>
        <begin position="167"/>
        <end position="317"/>
    </location>
</feature>
<dbReference type="RefSeq" id="WP_012871389.1">
    <property type="nucleotide sequence ID" value="NC_013523.1"/>
</dbReference>
<keyword evidence="2" id="KW-0067">ATP-binding</keyword>
<dbReference type="KEGG" id="sti:Sthe_0905"/>
<dbReference type="FunCoup" id="D1C275">
    <property type="interactions" value="474"/>
</dbReference>
<feature type="binding site" evidence="2">
    <location>
        <position position="87"/>
    </location>
    <ligand>
        <name>Mg(2+)</name>
        <dbReference type="ChEBI" id="CHEBI:18420"/>
        <label>3</label>
    </ligand>
</feature>
<dbReference type="InParanoid" id="D1C275"/>
<name>D1C275_SPHTD</name>
<proteinExistence type="inferred from homology"/>
<dbReference type="AlphaFoldDB" id="D1C275"/>
<feature type="domain" description="PurM-like N-terminal" evidence="3">
    <location>
        <begin position="39"/>
        <end position="152"/>
    </location>
</feature>
<dbReference type="InterPro" id="IPR016188">
    <property type="entry name" value="PurM-like_N"/>
</dbReference>
<reference evidence="5 6" key="2">
    <citation type="journal article" date="2010" name="Stand. Genomic Sci.">
        <title>Complete genome sequence of Desulfohalobium retbaense type strain (HR(100)).</title>
        <authorList>
            <person name="Spring S."/>
            <person name="Nolan M."/>
            <person name="Lapidus A."/>
            <person name="Glavina Del Rio T."/>
            <person name="Copeland A."/>
            <person name="Tice H."/>
            <person name="Cheng J.F."/>
            <person name="Lucas S."/>
            <person name="Land M."/>
            <person name="Chen F."/>
            <person name="Bruce D."/>
            <person name="Goodwin L."/>
            <person name="Pitluck S."/>
            <person name="Ivanova N."/>
            <person name="Mavromatis K."/>
            <person name="Mikhailova N."/>
            <person name="Pati A."/>
            <person name="Chen A."/>
            <person name="Palaniappan K."/>
            <person name="Hauser L."/>
            <person name="Chang Y.J."/>
            <person name="Jeffries C.D."/>
            <person name="Munk C."/>
            <person name="Kiss H."/>
            <person name="Chain P."/>
            <person name="Han C."/>
            <person name="Brettin T."/>
            <person name="Detter J.C."/>
            <person name="Schuler E."/>
            <person name="Goker M."/>
            <person name="Rohde M."/>
            <person name="Bristow J."/>
            <person name="Eisen J.A."/>
            <person name="Markowitz V."/>
            <person name="Hugenholtz P."/>
            <person name="Kyrpides N.C."/>
            <person name="Klenk H.P."/>
        </authorList>
    </citation>
    <scope>NUCLEOTIDE SEQUENCE [LARGE SCALE GENOMIC DNA]</scope>
    <source>
        <strain evidence="6">ATCC 49802 / DSM 20745 / S 6022</strain>
    </source>
</reference>
<comment type="pathway">
    <text evidence="2">Cofactor biosynthesis; thiamine diphosphate biosynthesis; thiamine diphosphate from thiamine phosphate: step 1/1.</text>
</comment>
<evidence type="ECO:0000256" key="2">
    <source>
        <dbReference type="HAMAP-Rule" id="MF_02128"/>
    </source>
</evidence>
<feature type="binding site" evidence="2">
    <location>
        <position position="135"/>
    </location>
    <ligand>
        <name>Mg(2+)</name>
        <dbReference type="ChEBI" id="CHEBI:18420"/>
        <label>1</label>
    </ligand>
</feature>
<dbReference type="SUPFAM" id="SSF55326">
    <property type="entry name" value="PurM N-terminal domain-like"/>
    <property type="match status" value="1"/>
</dbReference>
<organism evidence="5 6">
    <name type="scientific">Sphaerobacter thermophilus (strain ATCC 49802 / DSM 20745 / KCCM 41009 / NCIMB 13125 / S 6022)</name>
    <dbReference type="NCBI Taxonomy" id="479434"/>
    <lineage>
        <taxon>Bacteria</taxon>
        <taxon>Pseudomonadati</taxon>
        <taxon>Thermomicrobiota</taxon>
        <taxon>Thermomicrobia</taxon>
        <taxon>Sphaerobacterales</taxon>
        <taxon>Sphaerobacterineae</taxon>
        <taxon>Sphaerobacteraceae</taxon>
        <taxon>Sphaerobacter</taxon>
    </lineage>
</organism>
<dbReference type="GO" id="GO:0009229">
    <property type="term" value="P:thiamine diphosphate biosynthetic process"/>
    <property type="evidence" value="ECO:0007669"/>
    <property type="project" value="UniProtKB-UniRule"/>
</dbReference>
<comment type="caution">
    <text evidence="2">Lacks conserved residue(s) required for the propagation of feature annotation.</text>
</comment>
<evidence type="ECO:0000313" key="5">
    <source>
        <dbReference type="EMBL" id="ACZ38342.1"/>
    </source>
</evidence>
<dbReference type="GO" id="GO:0009030">
    <property type="term" value="F:thiamine-phosphate kinase activity"/>
    <property type="evidence" value="ECO:0007669"/>
    <property type="project" value="UniProtKB-UniRule"/>
</dbReference>
<feature type="binding site" evidence="2">
    <location>
        <position position="163"/>
    </location>
    <ligand>
        <name>ATP</name>
        <dbReference type="ChEBI" id="CHEBI:30616"/>
    </ligand>
</feature>
<comment type="similarity">
    <text evidence="2">Belongs to the thiamine-monophosphate kinase family.</text>
</comment>
<dbReference type="EMBL" id="CP001823">
    <property type="protein sequence ID" value="ACZ38342.1"/>
    <property type="molecule type" value="Genomic_DNA"/>
</dbReference>
<protein>
    <recommendedName>
        <fullName evidence="2">Thiamine-monophosphate kinase</fullName>
        <shortName evidence="2">TMP kinase</shortName>
        <shortName evidence="2">Thiamine-phosphate kinase</shortName>
        <ecNumber evidence="2">2.7.4.16</ecNumber>
    </recommendedName>
</protein>
<accession>D1C275</accession>
<dbReference type="InterPro" id="IPR036921">
    <property type="entry name" value="PurM-like_N_sf"/>
</dbReference>
<keyword evidence="1 2" id="KW-0784">Thiamine biosynthesis</keyword>
<feature type="binding site" evidence="2">
    <location>
        <position position="58"/>
    </location>
    <ligand>
        <name>Mg(2+)</name>
        <dbReference type="ChEBI" id="CHEBI:18420"/>
        <label>2</label>
    </ligand>
</feature>
<feature type="binding site" evidence="2">
    <location>
        <position position="41"/>
    </location>
    <ligand>
        <name>Mg(2+)</name>
        <dbReference type="ChEBI" id="CHEBI:18420"/>
        <label>4</label>
    </ligand>
</feature>
<evidence type="ECO:0000256" key="1">
    <source>
        <dbReference type="ARBA" id="ARBA00022977"/>
    </source>
</evidence>
<keyword evidence="2" id="KW-0808">Transferase</keyword>
<dbReference type="GO" id="GO:0009228">
    <property type="term" value="P:thiamine biosynthetic process"/>
    <property type="evidence" value="ECO:0007669"/>
    <property type="project" value="UniProtKB-KW"/>
</dbReference>
<feature type="binding site" evidence="2">
    <location>
        <position position="230"/>
    </location>
    <ligand>
        <name>ATP</name>
        <dbReference type="ChEBI" id="CHEBI:30616"/>
    </ligand>
</feature>
<sequence length="342" mass="36736">MRVPSGGRPVKEVGEFPLIDMIDGVVSATLPRRLRMGIGDDAAVWRPRPGRDLVFTTDILVQNVHFRLDWMDWQAVGHKALAVNLSDVAAMGAQPRLALVSLALTGSERDREVTDLFRGMNALGRRHGVVVAGGDLSASPNGVIVSVTVIGETSAGRRAVMTRDGARPGDIIGVTGPLGMAAAGLRVFQQQLLTLDGNPAMREAYSRPKPRVREGRLLARAGVRAAMDLSDGLLGDLPKMCQASGVSAVIDIARVPIPNAIKWNFDDWFDLALRGGEDYELLFTAPPAVFARVCRAFRLAGLHGPWRIGEIVKAGAKGPEVKIREASGKVEEVESGAYTHWG</sequence>
<feature type="binding site" evidence="2">
    <location>
        <position position="87"/>
    </location>
    <ligand>
        <name>Mg(2+)</name>
        <dbReference type="ChEBI" id="CHEBI:18420"/>
        <label>2</label>
    </ligand>
</feature>
<feature type="binding site" evidence="2">
    <location>
        <position position="57"/>
    </location>
    <ligand>
        <name>Mg(2+)</name>
        <dbReference type="ChEBI" id="CHEBI:18420"/>
        <label>1</label>
    </ligand>
</feature>
<dbReference type="Pfam" id="PF00586">
    <property type="entry name" value="AIRS"/>
    <property type="match status" value="1"/>
</dbReference>
<dbReference type="CDD" id="cd02194">
    <property type="entry name" value="ThiL"/>
    <property type="match status" value="1"/>
</dbReference>
<dbReference type="Gene3D" id="3.30.1330.10">
    <property type="entry name" value="PurM-like, N-terminal domain"/>
    <property type="match status" value="1"/>
</dbReference>
<comment type="catalytic activity">
    <reaction evidence="2">
        <text>thiamine phosphate + ATP = thiamine diphosphate + ADP</text>
        <dbReference type="Rhea" id="RHEA:15913"/>
        <dbReference type="ChEBI" id="CHEBI:30616"/>
        <dbReference type="ChEBI" id="CHEBI:37575"/>
        <dbReference type="ChEBI" id="CHEBI:58937"/>
        <dbReference type="ChEBI" id="CHEBI:456216"/>
        <dbReference type="EC" id="2.7.4.16"/>
    </reaction>
</comment>
<dbReference type="UniPathway" id="UPA00060">
    <property type="reaction ID" value="UER00142"/>
</dbReference>
<dbReference type="PANTHER" id="PTHR30270:SF0">
    <property type="entry name" value="THIAMINE-MONOPHOSPHATE KINASE"/>
    <property type="match status" value="1"/>
</dbReference>
<reference evidence="6" key="1">
    <citation type="submission" date="2009-11" db="EMBL/GenBank/DDBJ databases">
        <title>The complete chromosome 1 of Sphaerobacter thermophilus DSM 20745.</title>
        <authorList>
            <person name="Lucas S."/>
            <person name="Copeland A."/>
            <person name="Lapidus A."/>
            <person name="Glavina del Rio T."/>
            <person name="Dalin E."/>
            <person name="Tice H."/>
            <person name="Bruce D."/>
            <person name="Goodwin L."/>
            <person name="Pitluck S."/>
            <person name="Kyrpides N."/>
            <person name="Mavromatis K."/>
            <person name="Ivanova N."/>
            <person name="Mikhailova N."/>
            <person name="LaButti K.M."/>
            <person name="Clum A."/>
            <person name="Sun H.I."/>
            <person name="Brettin T."/>
            <person name="Detter J.C."/>
            <person name="Han C."/>
            <person name="Larimer F."/>
            <person name="Land M."/>
            <person name="Hauser L."/>
            <person name="Markowitz V."/>
            <person name="Cheng J.F."/>
            <person name="Hugenholtz P."/>
            <person name="Woyke T."/>
            <person name="Wu D."/>
            <person name="Steenblock K."/>
            <person name="Schneider S."/>
            <person name="Pukall R."/>
            <person name="Goeker M."/>
            <person name="Klenk H.P."/>
            <person name="Eisen J.A."/>
        </authorList>
    </citation>
    <scope>NUCLEOTIDE SEQUENCE [LARGE SCALE GENOMIC DNA]</scope>
    <source>
        <strain evidence="6">ATCC 49802 / DSM 20745 / S 6022</strain>
    </source>
</reference>
<evidence type="ECO:0000259" key="3">
    <source>
        <dbReference type="Pfam" id="PF00586"/>
    </source>
</evidence>
<dbReference type="PANTHER" id="PTHR30270">
    <property type="entry name" value="THIAMINE-MONOPHOSPHATE KINASE"/>
    <property type="match status" value="1"/>
</dbReference>
<dbReference type="EC" id="2.7.4.16" evidence="2"/>
<feature type="binding site" evidence="2">
    <location>
        <position position="56"/>
    </location>
    <ligand>
        <name>Mg(2+)</name>
        <dbReference type="ChEBI" id="CHEBI:18420"/>
        <label>4</label>
    </ligand>
</feature>
<dbReference type="eggNOG" id="COG0611">
    <property type="taxonomic scope" value="Bacteria"/>
</dbReference>
<feature type="binding site" evidence="2">
    <location>
        <begin position="134"/>
        <end position="135"/>
    </location>
    <ligand>
        <name>ATP</name>
        <dbReference type="ChEBI" id="CHEBI:30616"/>
    </ligand>
</feature>
<dbReference type="InterPro" id="IPR006283">
    <property type="entry name" value="ThiL-like"/>
</dbReference>
<feature type="binding site" evidence="2">
    <location>
        <position position="231"/>
    </location>
    <ligand>
        <name>Mg(2+)</name>
        <dbReference type="ChEBI" id="CHEBI:18420"/>
        <label>5</label>
    </ligand>
</feature>
<dbReference type="GO" id="GO:0005524">
    <property type="term" value="F:ATP binding"/>
    <property type="evidence" value="ECO:0007669"/>
    <property type="project" value="UniProtKB-UniRule"/>
</dbReference>
<keyword evidence="6" id="KW-1185">Reference proteome</keyword>
<keyword evidence="2" id="KW-0547">Nucleotide-binding</keyword>
<evidence type="ECO:0000313" key="6">
    <source>
        <dbReference type="Proteomes" id="UP000002027"/>
    </source>
</evidence>
<dbReference type="InterPro" id="IPR010918">
    <property type="entry name" value="PurM-like_C_dom"/>
</dbReference>
<dbReference type="Proteomes" id="UP000002027">
    <property type="component" value="Chromosome 1"/>
</dbReference>
<dbReference type="GO" id="GO:0000287">
    <property type="term" value="F:magnesium ion binding"/>
    <property type="evidence" value="ECO:0007669"/>
    <property type="project" value="UniProtKB-UniRule"/>
</dbReference>